<keyword evidence="2" id="KW-1185">Reference proteome</keyword>
<dbReference type="Proteomes" id="UP001144036">
    <property type="component" value="Unassembled WGS sequence"/>
</dbReference>
<evidence type="ECO:0000313" key="2">
    <source>
        <dbReference type="Proteomes" id="UP001144036"/>
    </source>
</evidence>
<protein>
    <submittedName>
        <fullName evidence="1">Uncharacterized protein</fullName>
    </submittedName>
</protein>
<dbReference type="RefSeq" id="WP_270154033.1">
    <property type="nucleotide sequence ID" value="NZ_JAPNNL010000018.1"/>
</dbReference>
<organism evidence="1 2">
    <name type="scientific">Nonomuraea corallina</name>
    <dbReference type="NCBI Taxonomy" id="2989783"/>
    <lineage>
        <taxon>Bacteria</taxon>
        <taxon>Bacillati</taxon>
        <taxon>Actinomycetota</taxon>
        <taxon>Actinomycetes</taxon>
        <taxon>Streptosporangiales</taxon>
        <taxon>Streptosporangiaceae</taxon>
        <taxon>Nonomuraea</taxon>
    </lineage>
</organism>
<evidence type="ECO:0000313" key="1">
    <source>
        <dbReference type="EMBL" id="MDA0633234.1"/>
    </source>
</evidence>
<proteinExistence type="predicted"/>
<gene>
    <name evidence="1" type="ORF">OUY22_07355</name>
</gene>
<name>A0ABT4S7U0_9ACTN</name>
<accession>A0ABT4S7U0</accession>
<reference evidence="1" key="1">
    <citation type="submission" date="2022-11" db="EMBL/GenBank/DDBJ databases">
        <title>Nonomuraea corallina sp. nov., a new species of the genus Nonomuraea isolated from sea side sediment in Thai sea.</title>
        <authorList>
            <person name="Ngamcharungchit C."/>
            <person name="Matsumoto A."/>
            <person name="Suriyachadkun C."/>
            <person name="Panbangred W."/>
            <person name="Inahashi Y."/>
            <person name="Intra B."/>
        </authorList>
    </citation>
    <scope>NUCLEOTIDE SEQUENCE</scope>
    <source>
        <strain evidence="1">MCN248</strain>
    </source>
</reference>
<comment type="caution">
    <text evidence="1">The sequence shown here is derived from an EMBL/GenBank/DDBJ whole genome shotgun (WGS) entry which is preliminary data.</text>
</comment>
<sequence length="68" mass="7538">MKDIGLWSPRLRQAYADMGVLEMAGQSLEALMKQDEEIADKLDAARFAEEEAERHAEVTQTITLGSDG</sequence>
<dbReference type="EMBL" id="JAPNNL010000018">
    <property type="protein sequence ID" value="MDA0633234.1"/>
    <property type="molecule type" value="Genomic_DNA"/>
</dbReference>